<evidence type="ECO:0000313" key="6">
    <source>
        <dbReference type="EMBL" id="MFC3115702.1"/>
    </source>
</evidence>
<accession>A0ABV7FHS8</accession>
<dbReference type="InterPro" id="IPR037682">
    <property type="entry name" value="TonB_C"/>
</dbReference>
<feature type="domain" description="TonB C-terminal" evidence="5">
    <location>
        <begin position="38"/>
        <end position="132"/>
    </location>
</feature>
<dbReference type="Gene3D" id="3.30.1150.10">
    <property type="match status" value="1"/>
</dbReference>
<evidence type="ECO:0000259" key="5">
    <source>
        <dbReference type="PROSITE" id="PS52015"/>
    </source>
</evidence>
<dbReference type="Proteomes" id="UP001595555">
    <property type="component" value="Unassembled WGS sequence"/>
</dbReference>
<dbReference type="EMBL" id="JBHRTF010000004">
    <property type="protein sequence ID" value="MFC3115702.1"/>
    <property type="molecule type" value="Genomic_DNA"/>
</dbReference>
<name>A0ABV7FHS8_9GAMM</name>
<keyword evidence="4" id="KW-0472">Membrane</keyword>
<dbReference type="PROSITE" id="PS52015">
    <property type="entry name" value="TONB_CTD"/>
    <property type="match status" value="1"/>
</dbReference>
<gene>
    <name evidence="6" type="ORF">ACFODX_09060</name>
</gene>
<keyword evidence="3" id="KW-1133">Transmembrane helix</keyword>
<evidence type="ECO:0000256" key="2">
    <source>
        <dbReference type="ARBA" id="ARBA00022692"/>
    </source>
</evidence>
<comment type="caution">
    <text evidence="6">The sequence shown here is derived from an EMBL/GenBank/DDBJ whole genome shotgun (WGS) entry which is preliminary data.</text>
</comment>
<comment type="subcellular location">
    <subcellularLocation>
        <location evidence="1">Membrane</location>
        <topology evidence="1">Single-pass membrane protein</topology>
    </subcellularLocation>
</comment>
<dbReference type="RefSeq" id="WP_378118275.1">
    <property type="nucleotide sequence ID" value="NZ_JBHRTF010000004.1"/>
</dbReference>
<dbReference type="SUPFAM" id="SSF74653">
    <property type="entry name" value="TolA/TonB C-terminal domain"/>
    <property type="match status" value="1"/>
</dbReference>
<dbReference type="NCBIfam" id="TIGR01352">
    <property type="entry name" value="tonB_Cterm"/>
    <property type="match status" value="1"/>
</dbReference>
<proteinExistence type="predicted"/>
<evidence type="ECO:0000313" key="7">
    <source>
        <dbReference type="Proteomes" id="UP001595555"/>
    </source>
</evidence>
<organism evidence="6 7">
    <name type="scientific">Cellvibrio fontiphilus</name>
    <dbReference type="NCBI Taxonomy" id="1815559"/>
    <lineage>
        <taxon>Bacteria</taxon>
        <taxon>Pseudomonadati</taxon>
        <taxon>Pseudomonadota</taxon>
        <taxon>Gammaproteobacteria</taxon>
        <taxon>Cellvibrionales</taxon>
        <taxon>Cellvibrionaceae</taxon>
        <taxon>Cellvibrio</taxon>
    </lineage>
</organism>
<protein>
    <submittedName>
        <fullName evidence="6">TonB family protein</fullName>
    </submittedName>
</protein>
<keyword evidence="7" id="KW-1185">Reference proteome</keyword>
<sequence>MKKFTMALSLVLAGCSSTPTTQKIPHYHPTPSITQSAEGPTYWLSDVMVPPDYPRAALMRGIEGCAKIGFTITPDGTTADPFVMQSFPEGAFDETSIQTALKLTYKPAETNTNRIAVIGSNIFTYGQSNRSFESLSAPCR</sequence>
<evidence type="ECO:0000256" key="1">
    <source>
        <dbReference type="ARBA" id="ARBA00004167"/>
    </source>
</evidence>
<evidence type="ECO:0000256" key="4">
    <source>
        <dbReference type="ARBA" id="ARBA00023136"/>
    </source>
</evidence>
<dbReference type="Pfam" id="PF03544">
    <property type="entry name" value="TonB_C"/>
    <property type="match status" value="1"/>
</dbReference>
<dbReference type="PROSITE" id="PS51257">
    <property type="entry name" value="PROKAR_LIPOPROTEIN"/>
    <property type="match status" value="1"/>
</dbReference>
<keyword evidence="2" id="KW-0812">Transmembrane</keyword>
<evidence type="ECO:0000256" key="3">
    <source>
        <dbReference type="ARBA" id="ARBA00022989"/>
    </source>
</evidence>
<dbReference type="InterPro" id="IPR006260">
    <property type="entry name" value="TonB/TolA_C"/>
</dbReference>
<reference evidence="7" key="1">
    <citation type="journal article" date="2019" name="Int. J. Syst. Evol. Microbiol.">
        <title>The Global Catalogue of Microorganisms (GCM) 10K type strain sequencing project: providing services to taxonomists for standard genome sequencing and annotation.</title>
        <authorList>
            <consortium name="The Broad Institute Genomics Platform"/>
            <consortium name="The Broad Institute Genome Sequencing Center for Infectious Disease"/>
            <person name="Wu L."/>
            <person name="Ma J."/>
        </authorList>
    </citation>
    <scope>NUCLEOTIDE SEQUENCE [LARGE SCALE GENOMIC DNA]</scope>
    <source>
        <strain evidence="7">KCTC 52237</strain>
    </source>
</reference>